<dbReference type="KEGG" id="mmag:MMAD_55940"/>
<dbReference type="Proteomes" id="UP000466517">
    <property type="component" value="Plasmid pJCM13574"/>
</dbReference>
<organism evidence="1 2">
    <name type="scientific">Mycolicibacterium madagascariense</name>
    <dbReference type="NCBI Taxonomy" id="212765"/>
    <lineage>
        <taxon>Bacteria</taxon>
        <taxon>Bacillati</taxon>
        <taxon>Actinomycetota</taxon>
        <taxon>Actinomycetes</taxon>
        <taxon>Mycobacteriales</taxon>
        <taxon>Mycobacteriaceae</taxon>
        <taxon>Mycolicibacterium</taxon>
    </lineage>
</organism>
<dbReference type="Pfam" id="PF15598">
    <property type="entry name" value="Imm61"/>
    <property type="match status" value="1"/>
</dbReference>
<reference evidence="1 2" key="1">
    <citation type="journal article" date="2019" name="Emerg. Microbes Infect.">
        <title>Comprehensive subspecies identification of 175 nontuberculous mycobacteria species based on 7547 genomic profiles.</title>
        <authorList>
            <person name="Matsumoto Y."/>
            <person name="Kinjo T."/>
            <person name="Motooka D."/>
            <person name="Nabeya D."/>
            <person name="Jung N."/>
            <person name="Uechi K."/>
            <person name="Horii T."/>
            <person name="Iida T."/>
            <person name="Fujita J."/>
            <person name="Nakamura S."/>
        </authorList>
    </citation>
    <scope>NUCLEOTIDE SEQUENCE [LARGE SCALE GENOMIC DNA]</scope>
    <source>
        <strain evidence="1 2">JCM 13574</strain>
        <plasmid evidence="2">pjcm13574 dna</plasmid>
    </source>
</reference>
<protein>
    <submittedName>
        <fullName evidence="1">Uncharacterized protein</fullName>
    </submittedName>
</protein>
<dbReference type="EMBL" id="AP022611">
    <property type="protein sequence ID" value="BBZ31299.1"/>
    <property type="molecule type" value="Genomic_DNA"/>
</dbReference>
<dbReference type="InterPro" id="IPR028953">
    <property type="entry name" value="Imm_IFT-like"/>
</dbReference>
<geneLocation type="plasmid" evidence="2">
    <name>pjcm13574 dna</name>
</geneLocation>
<dbReference type="AlphaFoldDB" id="A0A7I7XPZ7"/>
<keyword evidence="1" id="KW-0614">Plasmid</keyword>
<keyword evidence="2" id="KW-1185">Reference proteome</keyword>
<gene>
    <name evidence="1" type="ORF">MMAD_55940</name>
</gene>
<accession>A0A7I7XPZ7</accession>
<evidence type="ECO:0000313" key="2">
    <source>
        <dbReference type="Proteomes" id="UP000466517"/>
    </source>
</evidence>
<proteinExistence type="predicted"/>
<name>A0A7I7XPZ7_9MYCO</name>
<evidence type="ECO:0000313" key="1">
    <source>
        <dbReference type="EMBL" id="BBZ31299.1"/>
    </source>
</evidence>
<sequence length="190" mass="21022">MRNLSRVGEADAAPRPPIALSAACSGWARSAHYITEPVDDGDVQLRSEAGAPSRYFIRRRGTDRLVLTEAEEDADEHPRLFVADIGVLEKHLAALFADDIRDDLDLPFLEMDWSIEAVAVGYQVSDFERGYRTLTRRGGEPVAAAPDPTLSLLTLVPLSHYIQWSIADLKRSFLNPAGAPLLHRGRYAAR</sequence>